<evidence type="ECO:0000256" key="4">
    <source>
        <dbReference type="ARBA" id="ARBA00022801"/>
    </source>
</evidence>
<dbReference type="GO" id="GO:0005524">
    <property type="term" value="F:ATP binding"/>
    <property type="evidence" value="ECO:0007669"/>
    <property type="project" value="UniProtKB-KW"/>
</dbReference>
<evidence type="ECO:0000256" key="5">
    <source>
        <dbReference type="ARBA" id="ARBA00022840"/>
    </source>
</evidence>
<organism evidence="8 9">
    <name type="scientific">Bailinhaonella thermotolerans</name>
    <dbReference type="NCBI Taxonomy" id="1070861"/>
    <lineage>
        <taxon>Bacteria</taxon>
        <taxon>Bacillati</taxon>
        <taxon>Actinomycetota</taxon>
        <taxon>Actinomycetes</taxon>
        <taxon>Streptosporangiales</taxon>
        <taxon>Streptosporangiaceae</taxon>
        <taxon>Bailinhaonella</taxon>
    </lineage>
</organism>
<dbReference type="SMART" id="SM00382">
    <property type="entry name" value="AAA"/>
    <property type="match status" value="1"/>
</dbReference>
<name>A0A3A4B9C2_9ACTN</name>
<reference evidence="8 9" key="1">
    <citation type="submission" date="2018-09" db="EMBL/GenBank/DDBJ databases">
        <title>YIM 75507 draft genome.</title>
        <authorList>
            <person name="Tang S."/>
            <person name="Feng Y."/>
        </authorList>
    </citation>
    <scope>NUCLEOTIDE SEQUENCE [LARGE SCALE GENOMIC DNA]</scope>
    <source>
        <strain evidence="8 9">YIM 75507</strain>
    </source>
</reference>
<evidence type="ECO:0000256" key="6">
    <source>
        <dbReference type="SAM" id="MobiDB-lite"/>
    </source>
</evidence>
<dbReference type="SUPFAM" id="SSF49785">
    <property type="entry name" value="Galactose-binding domain-like"/>
    <property type="match status" value="1"/>
</dbReference>
<dbReference type="InterPro" id="IPR008979">
    <property type="entry name" value="Galactose-bd-like_sf"/>
</dbReference>
<dbReference type="InterPro" id="IPR027417">
    <property type="entry name" value="P-loop_NTPase"/>
</dbReference>
<dbReference type="Gene3D" id="2.60.120.260">
    <property type="entry name" value="Galactose-binding domain-like"/>
    <property type="match status" value="1"/>
</dbReference>
<dbReference type="PANTHER" id="PTHR43335:SF4">
    <property type="entry name" value="ABC TRANSPORTER, ATP-BINDING PROTEIN"/>
    <property type="match status" value="1"/>
</dbReference>
<dbReference type="PROSITE" id="PS50893">
    <property type="entry name" value="ABC_TRANSPORTER_2"/>
    <property type="match status" value="1"/>
</dbReference>
<keyword evidence="5" id="KW-0067">ATP-binding</keyword>
<dbReference type="AlphaFoldDB" id="A0A3A4B9C2"/>
<keyword evidence="2" id="KW-0813">Transport</keyword>
<gene>
    <name evidence="8" type="ORF">D5H75_07585</name>
</gene>
<accession>A0A3A4B9C2</accession>
<proteinExistence type="inferred from homology"/>
<dbReference type="Gene3D" id="3.40.50.300">
    <property type="entry name" value="P-loop containing nucleotide triphosphate hydrolases"/>
    <property type="match status" value="1"/>
</dbReference>
<dbReference type="InterPro" id="IPR000383">
    <property type="entry name" value="Xaa-Pro-like_dom"/>
</dbReference>
<dbReference type="InterPro" id="IPR003593">
    <property type="entry name" value="AAA+_ATPase"/>
</dbReference>
<dbReference type="InterPro" id="IPR029058">
    <property type="entry name" value="AB_hydrolase_fold"/>
</dbReference>
<dbReference type="EMBL" id="QZEY01000002">
    <property type="protein sequence ID" value="RJL34304.1"/>
    <property type="molecule type" value="Genomic_DNA"/>
</dbReference>
<dbReference type="SUPFAM" id="SSF53474">
    <property type="entry name" value="alpha/beta-Hydrolases"/>
    <property type="match status" value="1"/>
</dbReference>
<evidence type="ECO:0000256" key="2">
    <source>
        <dbReference type="ARBA" id="ARBA00022448"/>
    </source>
</evidence>
<evidence type="ECO:0000256" key="3">
    <source>
        <dbReference type="ARBA" id="ARBA00022741"/>
    </source>
</evidence>
<comment type="similarity">
    <text evidence="1">Belongs to the ABC transporter superfamily.</text>
</comment>
<dbReference type="Pfam" id="PF00005">
    <property type="entry name" value="ABC_tran"/>
    <property type="match status" value="1"/>
</dbReference>
<dbReference type="Pfam" id="PF02129">
    <property type="entry name" value="Peptidase_S15"/>
    <property type="match status" value="1"/>
</dbReference>
<keyword evidence="9" id="KW-1185">Reference proteome</keyword>
<dbReference type="GO" id="GO:0016887">
    <property type="term" value="F:ATP hydrolysis activity"/>
    <property type="evidence" value="ECO:0007669"/>
    <property type="project" value="InterPro"/>
</dbReference>
<dbReference type="RefSeq" id="WP_119925605.1">
    <property type="nucleotide sequence ID" value="NZ_QZEY01000002.1"/>
</dbReference>
<dbReference type="SUPFAM" id="SSF52540">
    <property type="entry name" value="P-loop containing nucleoside triphosphate hydrolases"/>
    <property type="match status" value="1"/>
</dbReference>
<dbReference type="InterPro" id="IPR013736">
    <property type="entry name" value="Xaa-Pro_dipept_C"/>
</dbReference>
<dbReference type="Proteomes" id="UP000265768">
    <property type="component" value="Unassembled WGS sequence"/>
</dbReference>
<dbReference type="PROSITE" id="PS00211">
    <property type="entry name" value="ABC_TRANSPORTER_1"/>
    <property type="match status" value="1"/>
</dbReference>
<dbReference type="InterPro" id="IPR017871">
    <property type="entry name" value="ABC_transporter-like_CS"/>
</dbReference>
<dbReference type="OrthoDB" id="9804819at2"/>
<feature type="region of interest" description="Disordered" evidence="6">
    <location>
        <begin position="224"/>
        <end position="281"/>
    </location>
</feature>
<feature type="region of interest" description="Disordered" evidence="6">
    <location>
        <begin position="397"/>
        <end position="420"/>
    </location>
</feature>
<evidence type="ECO:0000256" key="1">
    <source>
        <dbReference type="ARBA" id="ARBA00005417"/>
    </source>
</evidence>
<feature type="domain" description="ABC transporter" evidence="7">
    <location>
        <begin position="656"/>
        <end position="884"/>
    </location>
</feature>
<dbReference type="InterPro" id="IPR003439">
    <property type="entry name" value="ABC_transporter-like_ATP-bd"/>
</dbReference>
<dbReference type="Gene3D" id="3.40.50.1820">
    <property type="entry name" value="alpha/beta hydrolase"/>
    <property type="match status" value="2"/>
</dbReference>
<protein>
    <submittedName>
        <fullName evidence="8">Alpha/beta fold hydrolase</fullName>
    </submittedName>
</protein>
<sequence length="953" mass="98325">MKGPLLWIFRTRRRAVAAALALAVVAVAGWVALARETPVRSAAQRIEVPAGPRGGGPVSLDTTFYAPDASGRRPAVLLAHGFGGSKESVRAQAVRLARAGYAVLTWSARGFGRSTGQIALNSPDHEVRDVRRLIDWLAGRPEVRLDGPGDPRVGMAGASYGGAISLLTAAHDRRVDALVPSITWNDLADALFPNAAGPADAGVFKKMWAGVFFGAGGVTPDTALLTGGRAGEGSGGATESDRMRSGSEGSGPVAGTTPSASPAPPGPSRGPGGARPGGAATDERVRCGRFLPEICAIYQKVAETGRPTPEAVAMLRRSSPSAYPGRIKVPTLLLQGLNDSLFPLDHADRNAALVDGPAKVVWFDGGHDGGDGEADRLHELTVGWFDRWLLPARSPHGLAGGPGAGTPGFEVTRQGGRDPGTRRRVLTVAEAARYPGLSGTAARKVRLAGPEQAIANPPGGAPASITSLPGLGSALSGGGDLGLSLDMPGQAAVFESAPLPESVDVTGSPSVRVRVSGPPGAVLFAKVYDVGPMGPRLPYGLAAPMRITGAGGEAEVRLPAIDHRFEAGHRVRLVVAASDMGYATPAASSVHRVALAAPDITLPLAPALRGPGTGPPWWVWALPPAALLLAALILAGVRRRTRPPAAPDPALAGVPLEISGLTKRYSGGRLAVDDLSFRVERGQVLGLLGPNGAGKTTSLRMLMGLIHPDAGQIRIFGHAVAPGVPVLSRLGSFVEGPGFLPHLSGRDNLELYWRATGRPAEDAHLAEALEIAGLGDALGRAVRTYSQGMRQRLAIAQAMLGLPDLLVLDEPTNGLDPPQIRGMRDVLLRYAAGGRTVIVSSHLLAEVEQTCSHVVVMHRGRLVTAGPVAEIVGSGAGVLVGTPDPERAREVAKGVDGVDGAELADGGVLVRLGSAPASLLVAELVGAGVPVDRVTPNRRLEDAFLTLIGERDE</sequence>
<dbReference type="Pfam" id="PF08530">
    <property type="entry name" value="PepX_C"/>
    <property type="match status" value="1"/>
</dbReference>
<keyword evidence="3" id="KW-0547">Nucleotide-binding</keyword>
<evidence type="ECO:0000313" key="9">
    <source>
        <dbReference type="Proteomes" id="UP000265768"/>
    </source>
</evidence>
<evidence type="ECO:0000259" key="7">
    <source>
        <dbReference type="PROSITE" id="PS50893"/>
    </source>
</evidence>
<comment type="caution">
    <text evidence="8">The sequence shown here is derived from an EMBL/GenBank/DDBJ whole genome shotgun (WGS) entry which is preliminary data.</text>
</comment>
<dbReference type="PANTHER" id="PTHR43335">
    <property type="entry name" value="ABC TRANSPORTER, ATP-BINDING PROTEIN"/>
    <property type="match status" value="1"/>
</dbReference>
<dbReference type="SMART" id="SM00939">
    <property type="entry name" value="PepX_C"/>
    <property type="match status" value="1"/>
</dbReference>
<dbReference type="GO" id="GO:0008239">
    <property type="term" value="F:dipeptidyl-peptidase activity"/>
    <property type="evidence" value="ECO:0007669"/>
    <property type="project" value="InterPro"/>
</dbReference>
<keyword evidence="4 8" id="KW-0378">Hydrolase</keyword>
<evidence type="ECO:0000313" key="8">
    <source>
        <dbReference type="EMBL" id="RJL34304.1"/>
    </source>
</evidence>